<dbReference type="GO" id="GO:0006508">
    <property type="term" value="P:proteolysis"/>
    <property type="evidence" value="ECO:0007669"/>
    <property type="project" value="InterPro"/>
</dbReference>
<comment type="caution">
    <text evidence="5">The sequence shown here is derived from an EMBL/GenBank/DDBJ whole genome shotgun (WGS) entry which is preliminary data.</text>
</comment>
<evidence type="ECO:0008006" key="7">
    <source>
        <dbReference type="Google" id="ProtNLM"/>
    </source>
</evidence>
<feature type="transmembrane region" description="Helical" evidence="3">
    <location>
        <begin position="775"/>
        <end position="801"/>
    </location>
</feature>
<dbReference type="Pfam" id="PF03577">
    <property type="entry name" value="Peptidase_C69"/>
    <property type="match status" value="2"/>
</dbReference>
<keyword evidence="3" id="KW-1133">Transmembrane helix</keyword>
<keyword evidence="4" id="KW-0732">Signal</keyword>
<evidence type="ECO:0000256" key="2">
    <source>
        <dbReference type="SAM" id="MobiDB-lite"/>
    </source>
</evidence>
<dbReference type="GO" id="GO:0016805">
    <property type="term" value="F:dipeptidase activity"/>
    <property type="evidence" value="ECO:0007669"/>
    <property type="project" value="InterPro"/>
</dbReference>
<comment type="similarity">
    <text evidence="1">Belongs to the peptidase C69 family. Secernin subfamily.</text>
</comment>
<feature type="compositionally biased region" description="Low complexity" evidence="2">
    <location>
        <begin position="325"/>
        <end position="339"/>
    </location>
</feature>
<feature type="compositionally biased region" description="Low complexity" evidence="2">
    <location>
        <begin position="500"/>
        <end position="514"/>
    </location>
</feature>
<evidence type="ECO:0000313" key="5">
    <source>
        <dbReference type="EMBL" id="KAG8463090.1"/>
    </source>
</evidence>
<feature type="compositionally biased region" description="Low complexity" evidence="2">
    <location>
        <begin position="739"/>
        <end position="751"/>
    </location>
</feature>
<keyword evidence="3" id="KW-0812">Transmembrane</keyword>
<dbReference type="InterPro" id="IPR005322">
    <property type="entry name" value="Peptidase_C69"/>
</dbReference>
<gene>
    <name evidence="5" type="ORF">KFE25_011087</name>
</gene>
<proteinExistence type="inferred from homology"/>
<protein>
    <recommendedName>
        <fullName evidence="7">Dipeptidase</fullName>
    </recommendedName>
</protein>
<dbReference type="EMBL" id="JAGTXO010000017">
    <property type="protein sequence ID" value="KAG8463090.1"/>
    <property type="molecule type" value="Genomic_DNA"/>
</dbReference>
<name>A0A8J5XPI8_DIALT</name>
<dbReference type="OMA" id="TNIAMER"/>
<sequence length="832" mass="86997">MASVVGMTKAGSLALVVAIAALMHAPRALACTSIAVGRRASTSGSPMVTHSDDSGGAADIRVVRVAGKTHAPGSMRPVYLSVGTFPRLIAPERSADYSRDALPAGHVLEEGWYVPLGYIPQVPSTYGYIDADYGMANEAGLAMGESTCSAKFGAAPRGVNNGSALFGIEELSKVALERCASARCAIRTMGDLAVQYGFYGGAAAYGTKYGTPAPAPAAQPAAQSAAAGAPPPPPSPVPWEGRELSEAGEALTIADRVSGEAWVFHVAPDDTASSAVWAAQRVPDDELAVVANNFVIRSCEAGPDWCMRSENAIDVARRNGFYGGSSPSTSPSPTTAASSDGGEYARGKEAGAPAQPADGPFDFTAAFGYEPTDVTELQVNRYYTGRRIWRVFDLVAPALHLDPTAGHIPTRPAYPFSVKAEKPLTAQRLVAIHRDHYEGTPYDLTRGLASGPWGTPNRYAGARKGGVTGAWERAISMHRTLFAFVAVPGRAERDAGGEAGAAAEQVDARAQQRAGDGGGGGSAAHERGGGESVVWFGADTPHASFFSPLLPALAAVPSALRIANEAAFEPSQSAWWAVNPVKYVMDLNYRYMQPLVAEAQADWEKLSAARALRFEAHIAAARADANETARAAALSEVAASVEAHWAEGIGRWVDLFGQLMLRFRSGYLNHVVQPGSNLEVVLPYPDWWLQSVGYDRFPQPPALVMAPGQVTLPPYRPPLLVPVAPPLAVPAADRRNDSADSATGGQAAIPAEPTPPAAREPPTLLRTARERAQPWAAPFALGAAAGALVATIAISGVAGGARALRLRADGRVRATACRVPLVAADGGDERAL</sequence>
<evidence type="ECO:0000256" key="1">
    <source>
        <dbReference type="ARBA" id="ARBA00005705"/>
    </source>
</evidence>
<evidence type="ECO:0000313" key="6">
    <source>
        <dbReference type="Proteomes" id="UP000751190"/>
    </source>
</evidence>
<feature type="compositionally biased region" description="Low complexity" evidence="2">
    <location>
        <begin position="216"/>
        <end position="228"/>
    </location>
</feature>
<dbReference type="GO" id="GO:0070004">
    <property type="term" value="F:cysteine-type exopeptidase activity"/>
    <property type="evidence" value="ECO:0007669"/>
    <property type="project" value="InterPro"/>
</dbReference>
<feature type="signal peptide" evidence="4">
    <location>
        <begin position="1"/>
        <end position="30"/>
    </location>
</feature>
<feature type="region of interest" description="Disordered" evidence="2">
    <location>
        <begin position="495"/>
        <end position="526"/>
    </location>
</feature>
<reference evidence="5" key="1">
    <citation type="submission" date="2021-05" db="EMBL/GenBank/DDBJ databases">
        <title>The genome of the haptophyte Pavlova lutheri (Diacronema luteri, Pavlovales) - a model for lipid biosynthesis in eukaryotic algae.</title>
        <authorList>
            <person name="Hulatt C.J."/>
            <person name="Posewitz M.C."/>
        </authorList>
    </citation>
    <scope>NUCLEOTIDE SEQUENCE</scope>
    <source>
        <strain evidence="5">NIVA-4/92</strain>
    </source>
</reference>
<feature type="chain" id="PRO_5035159892" description="Dipeptidase" evidence="4">
    <location>
        <begin position="31"/>
        <end position="832"/>
    </location>
</feature>
<dbReference type="AlphaFoldDB" id="A0A8J5XPI8"/>
<dbReference type="PANTHER" id="PTHR12994:SF17">
    <property type="entry name" value="LD30995P"/>
    <property type="match status" value="1"/>
</dbReference>
<evidence type="ECO:0000256" key="4">
    <source>
        <dbReference type="SAM" id="SignalP"/>
    </source>
</evidence>
<feature type="region of interest" description="Disordered" evidence="2">
    <location>
        <begin position="216"/>
        <end position="241"/>
    </location>
</feature>
<dbReference type="PANTHER" id="PTHR12994">
    <property type="entry name" value="SECERNIN"/>
    <property type="match status" value="1"/>
</dbReference>
<dbReference type="Proteomes" id="UP000751190">
    <property type="component" value="Unassembled WGS sequence"/>
</dbReference>
<evidence type="ECO:0000256" key="3">
    <source>
        <dbReference type="SAM" id="Phobius"/>
    </source>
</evidence>
<keyword evidence="6" id="KW-1185">Reference proteome</keyword>
<accession>A0A8J5XPI8</accession>
<feature type="region of interest" description="Disordered" evidence="2">
    <location>
        <begin position="322"/>
        <end position="358"/>
    </location>
</feature>
<keyword evidence="3" id="KW-0472">Membrane</keyword>
<dbReference type="OrthoDB" id="5175656at2759"/>
<feature type="region of interest" description="Disordered" evidence="2">
    <location>
        <begin position="731"/>
        <end position="761"/>
    </location>
</feature>
<organism evidence="5 6">
    <name type="scientific">Diacronema lutheri</name>
    <name type="common">Unicellular marine alga</name>
    <name type="synonym">Monochrysis lutheri</name>
    <dbReference type="NCBI Taxonomy" id="2081491"/>
    <lineage>
        <taxon>Eukaryota</taxon>
        <taxon>Haptista</taxon>
        <taxon>Haptophyta</taxon>
        <taxon>Pavlovophyceae</taxon>
        <taxon>Pavlovales</taxon>
        <taxon>Pavlovaceae</taxon>
        <taxon>Diacronema</taxon>
    </lineage>
</organism>